<gene>
    <name evidence="1" type="ORF">I8J34_17710</name>
</gene>
<sequence>MFFRKSRAANPRSERREKFQAVMHMAAEMNKCNPRGLQQLIFALLRPLQAEQMLAVAENVQHGAPAEIEASSFFFQTSEIISETACWVQPTPNIRLDLKQDIILPTPWVRARFASALSHIGQGRAMGAWKEDTNHVIALWLPWRIGFVNGGNHSITAGILRGEGTVTARDVFDMSPLLERVTCDGDRYFDTVKNRVVGEVQDHRRAAVFEIGRLIMQQRATPSVLQLVPR</sequence>
<proteinExistence type="predicted"/>
<dbReference type="EMBL" id="JAEKFT010000023">
    <property type="protein sequence ID" value="MBT0963022.1"/>
    <property type="molecule type" value="Genomic_DNA"/>
</dbReference>
<dbReference type="Pfam" id="PF20457">
    <property type="entry name" value="DUF6710"/>
    <property type="match status" value="1"/>
</dbReference>
<name>A0A944HCS6_DENI1</name>
<comment type="caution">
    <text evidence="1">The sequence shown here is derived from an EMBL/GenBank/DDBJ whole genome shotgun (WGS) entry which is preliminary data.</text>
</comment>
<reference evidence="2" key="1">
    <citation type="journal article" date="2022" name="ISME J.">
        <title>Genetic and phylogenetic analysis of dissimilatory iodate-reducing bacteria identifies potential niches across the world's oceans.</title>
        <authorList>
            <person name="Reyes-Umana V."/>
            <person name="Henning Z."/>
            <person name="Lee K."/>
            <person name="Barnum T.P."/>
            <person name="Coates J.D."/>
        </authorList>
    </citation>
    <scope>NUCLEOTIDE SEQUENCE [LARGE SCALE GENOMIC DNA]</scope>
    <source>
        <strain evidence="2">IR12</strain>
    </source>
</reference>
<accession>A0A944HCS6</accession>
<protein>
    <submittedName>
        <fullName evidence="1">Uncharacterized protein</fullName>
    </submittedName>
</protein>
<dbReference type="InterPro" id="IPR046556">
    <property type="entry name" value="DUF6710"/>
</dbReference>
<geneLocation type="plasmid" evidence="1">
    <name>unnamed1</name>
</geneLocation>
<dbReference type="AlphaFoldDB" id="A0A944HCS6"/>
<dbReference type="Proteomes" id="UP000694660">
    <property type="component" value="Unassembled WGS sequence"/>
</dbReference>
<evidence type="ECO:0000313" key="2">
    <source>
        <dbReference type="Proteomes" id="UP000694660"/>
    </source>
</evidence>
<organism evidence="1 2">
    <name type="scientific">Denitromonas iodatirespirans</name>
    <dbReference type="NCBI Taxonomy" id="2795389"/>
    <lineage>
        <taxon>Bacteria</taxon>
        <taxon>Pseudomonadati</taxon>
        <taxon>Pseudomonadota</taxon>
        <taxon>Betaproteobacteria</taxon>
        <taxon>Rhodocyclales</taxon>
        <taxon>Zoogloeaceae</taxon>
        <taxon>Denitromonas</taxon>
    </lineage>
</organism>
<keyword evidence="2" id="KW-1185">Reference proteome</keyword>
<keyword evidence="1" id="KW-0614">Plasmid</keyword>
<evidence type="ECO:0000313" key="1">
    <source>
        <dbReference type="EMBL" id="MBT0963022.1"/>
    </source>
</evidence>
<dbReference type="RefSeq" id="WP_214362928.1">
    <property type="nucleotide sequence ID" value="NZ_JAEKFT010000023.1"/>
</dbReference>